<dbReference type="AlphaFoldDB" id="A0AA87ZHE4"/>
<dbReference type="InterPro" id="IPR024752">
    <property type="entry name" value="Myb/SANT-like_dom"/>
</dbReference>
<dbReference type="Proteomes" id="UP001187192">
    <property type="component" value="Unassembled WGS sequence"/>
</dbReference>
<accession>A0AA87ZHE4</accession>
<sequence length="182" mass="21221">MFVDTLWFLQVLDKWFLINAGALWIVNICYCDLKMWFVCGFWLRVSVVLEKCDALWLGWSWVFYIAFNVHLKSRLGDDIPVCNHMLAVMGLNRMQKKDRMKKIYSGWKALQCRTGLGYDPVTDRVICSDDAWQSFIQVHKDCNHLRYEGLRNKELYYNIFEKKHAAGASGYGSVSMPDDSPA</sequence>
<evidence type="ECO:0000313" key="2">
    <source>
        <dbReference type="EMBL" id="GMN36288.1"/>
    </source>
</evidence>
<evidence type="ECO:0000313" key="3">
    <source>
        <dbReference type="Proteomes" id="UP001187192"/>
    </source>
</evidence>
<proteinExistence type="predicted"/>
<feature type="non-terminal residue" evidence="2">
    <location>
        <position position="1"/>
    </location>
</feature>
<organism evidence="2 3">
    <name type="scientific">Ficus carica</name>
    <name type="common">Common fig</name>
    <dbReference type="NCBI Taxonomy" id="3494"/>
    <lineage>
        <taxon>Eukaryota</taxon>
        <taxon>Viridiplantae</taxon>
        <taxon>Streptophyta</taxon>
        <taxon>Embryophyta</taxon>
        <taxon>Tracheophyta</taxon>
        <taxon>Spermatophyta</taxon>
        <taxon>Magnoliopsida</taxon>
        <taxon>eudicotyledons</taxon>
        <taxon>Gunneridae</taxon>
        <taxon>Pentapetalae</taxon>
        <taxon>rosids</taxon>
        <taxon>fabids</taxon>
        <taxon>Rosales</taxon>
        <taxon>Moraceae</taxon>
        <taxon>Ficeae</taxon>
        <taxon>Ficus</taxon>
    </lineage>
</organism>
<dbReference type="Pfam" id="PF12776">
    <property type="entry name" value="Myb_DNA-bind_3"/>
    <property type="match status" value="1"/>
</dbReference>
<comment type="caution">
    <text evidence="2">The sequence shown here is derived from an EMBL/GenBank/DDBJ whole genome shotgun (WGS) entry which is preliminary data.</text>
</comment>
<evidence type="ECO:0000259" key="1">
    <source>
        <dbReference type="Pfam" id="PF12776"/>
    </source>
</evidence>
<name>A0AA87ZHE4_FICCA</name>
<keyword evidence="3" id="KW-1185">Reference proteome</keyword>
<reference evidence="2" key="1">
    <citation type="submission" date="2023-07" db="EMBL/GenBank/DDBJ databases">
        <title>draft genome sequence of fig (Ficus carica).</title>
        <authorList>
            <person name="Takahashi T."/>
            <person name="Nishimura K."/>
        </authorList>
    </citation>
    <scope>NUCLEOTIDE SEQUENCE</scope>
</reference>
<gene>
    <name evidence="2" type="ORF">TIFTF001_005905</name>
</gene>
<protein>
    <recommendedName>
        <fullName evidence="1">Myb/SANT-like domain-containing protein</fullName>
    </recommendedName>
</protein>
<dbReference type="EMBL" id="BTGU01000006">
    <property type="protein sequence ID" value="GMN36288.1"/>
    <property type="molecule type" value="Genomic_DNA"/>
</dbReference>
<feature type="domain" description="Myb/SANT-like" evidence="1">
    <location>
        <begin position="95"/>
        <end position="134"/>
    </location>
</feature>